<feature type="domain" description="HTH arsR-type" evidence="1">
    <location>
        <begin position="16"/>
        <end position="98"/>
    </location>
</feature>
<dbReference type="STRING" id="690879.TSACC_2449"/>
<dbReference type="Proteomes" id="UP000076023">
    <property type="component" value="Unassembled WGS sequence"/>
</dbReference>
<reference evidence="3" key="1">
    <citation type="journal article" date="2017" name="Genome Announc.">
        <title>Draft Genome Sequence of Terrimicrobium sacchariphilum NM-5T, a Facultative Anaerobic Soil Bacterium of the Class Spartobacteria.</title>
        <authorList>
            <person name="Qiu Y.L."/>
            <person name="Tourlousse D.M."/>
            <person name="Matsuura N."/>
            <person name="Ohashi A."/>
            <person name="Sekiguchi Y."/>
        </authorList>
    </citation>
    <scope>NUCLEOTIDE SEQUENCE [LARGE SCALE GENOMIC DNA]</scope>
    <source>
        <strain evidence="3">NM-5</strain>
    </source>
</reference>
<dbReference type="RefSeq" id="WP_075077910.1">
    <property type="nucleotide sequence ID" value="NZ_BDCO01000002.1"/>
</dbReference>
<comment type="caution">
    <text evidence="2">The sequence shown here is derived from an EMBL/GenBank/DDBJ whole genome shotgun (WGS) entry which is preliminary data.</text>
</comment>
<dbReference type="InterPro" id="IPR036388">
    <property type="entry name" value="WH-like_DNA-bd_sf"/>
</dbReference>
<proteinExistence type="predicted"/>
<name>A0A146G3M2_TERSA</name>
<dbReference type="InParanoid" id="A0A146G3M2"/>
<accession>A0A146G3M2</accession>
<evidence type="ECO:0000313" key="3">
    <source>
        <dbReference type="Proteomes" id="UP000076023"/>
    </source>
</evidence>
<evidence type="ECO:0000259" key="1">
    <source>
        <dbReference type="SMART" id="SM00418"/>
    </source>
</evidence>
<dbReference type="EMBL" id="BDCO01000002">
    <property type="protein sequence ID" value="GAT32052.1"/>
    <property type="molecule type" value="Genomic_DNA"/>
</dbReference>
<dbReference type="AlphaFoldDB" id="A0A146G3M2"/>
<dbReference type="SUPFAM" id="SSF46785">
    <property type="entry name" value="Winged helix' DNA-binding domain"/>
    <property type="match status" value="1"/>
</dbReference>
<sequence>MRPLYHPSKEDISTEGILYALSDPIRAQIYSEISCSEEAPTCSNFLTLKNHKLPKSTLCQHFKILREAGLIRSERKGVELRNVSRCGDLKERFGDLIRAVLVAYGLKVGESVQNVPSEPKKKSVAEKSRPR</sequence>
<dbReference type="OrthoDB" id="9798835at2"/>
<dbReference type="InterPro" id="IPR011991">
    <property type="entry name" value="ArsR-like_HTH"/>
</dbReference>
<dbReference type="Gene3D" id="1.10.10.10">
    <property type="entry name" value="Winged helix-like DNA-binding domain superfamily/Winged helix DNA-binding domain"/>
    <property type="match status" value="1"/>
</dbReference>
<dbReference type="CDD" id="cd00090">
    <property type="entry name" value="HTH_ARSR"/>
    <property type="match status" value="1"/>
</dbReference>
<keyword evidence="3" id="KW-1185">Reference proteome</keyword>
<dbReference type="InterPro" id="IPR036390">
    <property type="entry name" value="WH_DNA-bd_sf"/>
</dbReference>
<organism evidence="2 3">
    <name type="scientific">Terrimicrobium sacchariphilum</name>
    <dbReference type="NCBI Taxonomy" id="690879"/>
    <lineage>
        <taxon>Bacteria</taxon>
        <taxon>Pseudomonadati</taxon>
        <taxon>Verrucomicrobiota</taxon>
        <taxon>Terrimicrobiia</taxon>
        <taxon>Terrimicrobiales</taxon>
        <taxon>Terrimicrobiaceae</taxon>
        <taxon>Terrimicrobium</taxon>
    </lineage>
</organism>
<gene>
    <name evidence="2" type="ORF">TSACC_2449</name>
</gene>
<dbReference type="SMART" id="SM00418">
    <property type="entry name" value="HTH_ARSR"/>
    <property type="match status" value="1"/>
</dbReference>
<dbReference type="InterPro" id="IPR001845">
    <property type="entry name" value="HTH_ArsR_DNA-bd_dom"/>
</dbReference>
<evidence type="ECO:0000313" key="2">
    <source>
        <dbReference type="EMBL" id="GAT32052.1"/>
    </source>
</evidence>
<dbReference type="GO" id="GO:0003700">
    <property type="term" value="F:DNA-binding transcription factor activity"/>
    <property type="evidence" value="ECO:0007669"/>
    <property type="project" value="InterPro"/>
</dbReference>
<protein>
    <submittedName>
        <fullName evidence="2">Helix-turn-helix domain-containing protein</fullName>
    </submittedName>
</protein>